<keyword evidence="2" id="KW-1185">Reference proteome</keyword>
<proteinExistence type="predicted"/>
<dbReference type="Proteomes" id="UP001195769">
    <property type="component" value="Unassembled WGS sequence"/>
</dbReference>
<gene>
    <name evidence="1" type="ORF">F5891DRAFT_940235</name>
</gene>
<name>A0AAD4EIX5_9AGAM</name>
<comment type="caution">
    <text evidence="1">The sequence shown here is derived from an EMBL/GenBank/DDBJ whole genome shotgun (WGS) entry which is preliminary data.</text>
</comment>
<evidence type="ECO:0000313" key="1">
    <source>
        <dbReference type="EMBL" id="KAG1907060.1"/>
    </source>
</evidence>
<dbReference type="EMBL" id="JABBWK010000003">
    <property type="protein sequence ID" value="KAG1907060.1"/>
    <property type="molecule type" value="Genomic_DNA"/>
</dbReference>
<dbReference type="GeneID" id="64668569"/>
<sequence length="273" mass="31070">MQFLRQPYWQIPSGPSYVAGYFPEPLYNPRKNAYHVSVQLSPLPITVLPLSLKLSAPVLPLPAAEFSKLLQQLNIEGHTAPYWAIVNDRREALWAFMDFIPDPSLAFYSDLYLACMMVGDNTLFTQLELNEMFKSQYKSLRQFLGCPPDEVQIQELSSGRFVASFCVRMFQKRLRTADAIPIEYLARGMWSISLLFQVLIGTSYSLHAGRIWTLWVYLGSGRKWVATCQLEEPSLPVEGSNQLRIEAHRKSPDCATPKPLIITSEFSMISAPR</sequence>
<dbReference type="RefSeq" id="XP_041232635.1">
    <property type="nucleotide sequence ID" value="XM_041374271.1"/>
</dbReference>
<reference evidence="1" key="1">
    <citation type="journal article" date="2020" name="New Phytol.">
        <title>Comparative genomics reveals dynamic genome evolution in host specialist ectomycorrhizal fungi.</title>
        <authorList>
            <person name="Lofgren L.A."/>
            <person name="Nguyen N.H."/>
            <person name="Vilgalys R."/>
            <person name="Ruytinx J."/>
            <person name="Liao H.L."/>
            <person name="Branco S."/>
            <person name="Kuo A."/>
            <person name="LaButti K."/>
            <person name="Lipzen A."/>
            <person name="Andreopoulos W."/>
            <person name="Pangilinan J."/>
            <person name="Riley R."/>
            <person name="Hundley H."/>
            <person name="Na H."/>
            <person name="Barry K."/>
            <person name="Grigoriev I.V."/>
            <person name="Stajich J.E."/>
            <person name="Kennedy P.G."/>
        </authorList>
    </citation>
    <scope>NUCLEOTIDE SEQUENCE</scope>
    <source>
        <strain evidence="1">FC203</strain>
    </source>
</reference>
<evidence type="ECO:0000313" key="2">
    <source>
        <dbReference type="Proteomes" id="UP001195769"/>
    </source>
</evidence>
<accession>A0AAD4EIX5</accession>
<dbReference type="AlphaFoldDB" id="A0AAD4EIX5"/>
<protein>
    <submittedName>
        <fullName evidence="1">Uncharacterized protein</fullName>
    </submittedName>
</protein>
<organism evidence="1 2">
    <name type="scientific">Suillus fuscotomentosus</name>
    <dbReference type="NCBI Taxonomy" id="1912939"/>
    <lineage>
        <taxon>Eukaryota</taxon>
        <taxon>Fungi</taxon>
        <taxon>Dikarya</taxon>
        <taxon>Basidiomycota</taxon>
        <taxon>Agaricomycotina</taxon>
        <taxon>Agaricomycetes</taxon>
        <taxon>Agaricomycetidae</taxon>
        <taxon>Boletales</taxon>
        <taxon>Suillineae</taxon>
        <taxon>Suillaceae</taxon>
        <taxon>Suillus</taxon>
    </lineage>
</organism>